<reference evidence="1" key="2">
    <citation type="submission" date="2025-09" db="UniProtKB">
        <authorList>
            <consortium name="Ensembl"/>
        </authorList>
    </citation>
    <scope>IDENTIFICATION</scope>
</reference>
<evidence type="ECO:0000313" key="1">
    <source>
        <dbReference type="Ensembl" id="ENSCVAP00000006582.1"/>
    </source>
</evidence>
<proteinExistence type="predicted"/>
<reference evidence="1" key="1">
    <citation type="submission" date="2025-08" db="UniProtKB">
        <authorList>
            <consortium name="Ensembl"/>
        </authorList>
    </citation>
    <scope>IDENTIFICATION</scope>
</reference>
<accession>A0A3Q2CMM5</accession>
<dbReference type="Proteomes" id="UP000265020">
    <property type="component" value="Unassembled WGS sequence"/>
</dbReference>
<protein>
    <submittedName>
        <fullName evidence="1">Uncharacterized protein</fullName>
    </submittedName>
</protein>
<dbReference type="Ensembl" id="ENSCVAT00000004744.1">
    <property type="protein sequence ID" value="ENSCVAP00000006582.1"/>
    <property type="gene ID" value="ENSCVAG00000000225.1"/>
</dbReference>
<name>A0A3Q2CMM5_CYPVA</name>
<dbReference type="Gene3D" id="2.60.40.10">
    <property type="entry name" value="Immunoglobulins"/>
    <property type="match status" value="1"/>
</dbReference>
<dbReference type="InterPro" id="IPR013783">
    <property type="entry name" value="Ig-like_fold"/>
</dbReference>
<keyword evidence="2" id="KW-1185">Reference proteome</keyword>
<evidence type="ECO:0000313" key="2">
    <source>
        <dbReference type="Proteomes" id="UP000265020"/>
    </source>
</evidence>
<dbReference type="InterPro" id="IPR036179">
    <property type="entry name" value="Ig-like_dom_sf"/>
</dbReference>
<dbReference type="AlphaFoldDB" id="A0A3Q2CMM5"/>
<sequence>MVLVPNFRIFCIHEIKLDQSASVEKRPGESVKMSCVASGYSMTDANIDLTTIMCFGLTKKNEA</sequence>
<dbReference type="SUPFAM" id="SSF48726">
    <property type="entry name" value="Immunoglobulin"/>
    <property type="match status" value="1"/>
</dbReference>
<organism evidence="1 2">
    <name type="scientific">Cyprinodon variegatus</name>
    <name type="common">Sheepshead minnow</name>
    <dbReference type="NCBI Taxonomy" id="28743"/>
    <lineage>
        <taxon>Eukaryota</taxon>
        <taxon>Metazoa</taxon>
        <taxon>Chordata</taxon>
        <taxon>Craniata</taxon>
        <taxon>Vertebrata</taxon>
        <taxon>Euteleostomi</taxon>
        <taxon>Actinopterygii</taxon>
        <taxon>Neopterygii</taxon>
        <taxon>Teleostei</taxon>
        <taxon>Neoteleostei</taxon>
        <taxon>Acanthomorphata</taxon>
        <taxon>Ovalentaria</taxon>
        <taxon>Atherinomorphae</taxon>
        <taxon>Cyprinodontiformes</taxon>
        <taxon>Cyprinodontidae</taxon>
        <taxon>Cyprinodon</taxon>
    </lineage>
</organism>